<dbReference type="AlphaFoldDB" id="A0AAN5I6V9"/>
<evidence type="ECO:0000313" key="3">
    <source>
        <dbReference type="Proteomes" id="UP001328107"/>
    </source>
</evidence>
<evidence type="ECO:0000259" key="1">
    <source>
        <dbReference type="Pfam" id="PF00651"/>
    </source>
</evidence>
<gene>
    <name evidence="2" type="ORF">PMAYCL1PPCAC_24957</name>
</gene>
<dbReference type="Proteomes" id="UP001328107">
    <property type="component" value="Unassembled WGS sequence"/>
</dbReference>
<feature type="non-terminal residue" evidence="2">
    <location>
        <position position="1"/>
    </location>
</feature>
<sequence>FAEKNKEEIELNDVDRKEFIEMLHIIYPSSYKKITIKSAEFLLKLGDRFQIVSLIDRAEIFDYEDISNMEKLRIADKYRLFGMQEHCISTLSTTMDFKDLQESPIFNELSDSIVRLLFNKIVRVAK</sequence>
<proteinExistence type="predicted"/>
<dbReference type="PANTHER" id="PTHR22744:SF14">
    <property type="entry name" value="BTB DOMAIN-CONTAINING PROTEIN-RELATED"/>
    <property type="match status" value="1"/>
</dbReference>
<dbReference type="InterPro" id="IPR000210">
    <property type="entry name" value="BTB/POZ_dom"/>
</dbReference>
<dbReference type="PANTHER" id="PTHR22744">
    <property type="entry name" value="HELIX LOOP HELIX PROTEIN 21-RELATED"/>
    <property type="match status" value="1"/>
</dbReference>
<accession>A0AAN5I6V9</accession>
<feature type="non-terminal residue" evidence="2">
    <location>
        <position position="126"/>
    </location>
</feature>
<feature type="domain" description="BTB" evidence="1">
    <location>
        <begin position="2"/>
        <end position="61"/>
    </location>
</feature>
<name>A0AAN5I6V9_9BILA</name>
<organism evidence="2 3">
    <name type="scientific">Pristionchus mayeri</name>
    <dbReference type="NCBI Taxonomy" id="1317129"/>
    <lineage>
        <taxon>Eukaryota</taxon>
        <taxon>Metazoa</taxon>
        <taxon>Ecdysozoa</taxon>
        <taxon>Nematoda</taxon>
        <taxon>Chromadorea</taxon>
        <taxon>Rhabditida</taxon>
        <taxon>Rhabditina</taxon>
        <taxon>Diplogasteromorpha</taxon>
        <taxon>Diplogasteroidea</taxon>
        <taxon>Neodiplogasteridae</taxon>
        <taxon>Pristionchus</taxon>
    </lineage>
</organism>
<reference evidence="3" key="1">
    <citation type="submission" date="2022-10" db="EMBL/GenBank/DDBJ databases">
        <title>Genome assembly of Pristionchus species.</title>
        <authorList>
            <person name="Yoshida K."/>
            <person name="Sommer R.J."/>
        </authorList>
    </citation>
    <scope>NUCLEOTIDE SEQUENCE [LARGE SCALE GENOMIC DNA]</scope>
    <source>
        <strain evidence="3">RS5460</strain>
    </source>
</reference>
<evidence type="ECO:0000313" key="2">
    <source>
        <dbReference type="EMBL" id="GMR54762.1"/>
    </source>
</evidence>
<dbReference type="Gene3D" id="3.30.710.10">
    <property type="entry name" value="Potassium Channel Kv1.1, Chain A"/>
    <property type="match status" value="1"/>
</dbReference>
<dbReference type="EMBL" id="BTRK01000005">
    <property type="protein sequence ID" value="GMR54762.1"/>
    <property type="molecule type" value="Genomic_DNA"/>
</dbReference>
<dbReference type="Pfam" id="PF00651">
    <property type="entry name" value="BTB"/>
    <property type="match status" value="1"/>
</dbReference>
<protein>
    <recommendedName>
        <fullName evidence="1">BTB domain-containing protein</fullName>
    </recommendedName>
</protein>
<dbReference type="SUPFAM" id="SSF54695">
    <property type="entry name" value="POZ domain"/>
    <property type="match status" value="1"/>
</dbReference>
<keyword evidence="3" id="KW-1185">Reference proteome</keyword>
<comment type="caution">
    <text evidence="2">The sequence shown here is derived from an EMBL/GenBank/DDBJ whole genome shotgun (WGS) entry which is preliminary data.</text>
</comment>
<dbReference type="InterPro" id="IPR011333">
    <property type="entry name" value="SKP1/BTB/POZ_sf"/>
</dbReference>